<dbReference type="Proteomes" id="UP000800094">
    <property type="component" value="Unassembled WGS sequence"/>
</dbReference>
<dbReference type="EMBL" id="ML987196">
    <property type="protein sequence ID" value="KAF2248215.1"/>
    <property type="molecule type" value="Genomic_DNA"/>
</dbReference>
<feature type="region of interest" description="Disordered" evidence="1">
    <location>
        <begin position="116"/>
        <end position="146"/>
    </location>
</feature>
<evidence type="ECO:0000313" key="3">
    <source>
        <dbReference type="Proteomes" id="UP000800094"/>
    </source>
</evidence>
<reference evidence="2" key="1">
    <citation type="journal article" date="2020" name="Stud. Mycol.">
        <title>101 Dothideomycetes genomes: a test case for predicting lifestyles and emergence of pathogens.</title>
        <authorList>
            <person name="Haridas S."/>
            <person name="Albert R."/>
            <person name="Binder M."/>
            <person name="Bloem J."/>
            <person name="Labutti K."/>
            <person name="Salamov A."/>
            <person name="Andreopoulos B."/>
            <person name="Baker S."/>
            <person name="Barry K."/>
            <person name="Bills G."/>
            <person name="Bluhm B."/>
            <person name="Cannon C."/>
            <person name="Castanera R."/>
            <person name="Culley D."/>
            <person name="Daum C."/>
            <person name="Ezra D."/>
            <person name="Gonzalez J."/>
            <person name="Henrissat B."/>
            <person name="Kuo A."/>
            <person name="Liang C."/>
            <person name="Lipzen A."/>
            <person name="Lutzoni F."/>
            <person name="Magnuson J."/>
            <person name="Mondo S."/>
            <person name="Nolan M."/>
            <person name="Ohm R."/>
            <person name="Pangilinan J."/>
            <person name="Park H.-J."/>
            <person name="Ramirez L."/>
            <person name="Alfaro M."/>
            <person name="Sun H."/>
            <person name="Tritt A."/>
            <person name="Yoshinaga Y."/>
            <person name="Zwiers L.-H."/>
            <person name="Turgeon B."/>
            <person name="Goodwin S."/>
            <person name="Spatafora J."/>
            <person name="Crous P."/>
            <person name="Grigoriev I."/>
        </authorList>
    </citation>
    <scope>NUCLEOTIDE SEQUENCE</scope>
    <source>
        <strain evidence="2">CBS 122368</strain>
    </source>
</reference>
<protein>
    <submittedName>
        <fullName evidence="2">Uncharacterized protein</fullName>
    </submittedName>
</protein>
<dbReference type="GeneID" id="54582514"/>
<accession>A0A6A6ICB2</accession>
<keyword evidence="3" id="KW-1185">Reference proteome</keyword>
<proteinExistence type="predicted"/>
<dbReference type="InterPro" id="IPR013241">
    <property type="entry name" value="RNase_P_Pop3"/>
</dbReference>
<gene>
    <name evidence="2" type="ORF">BU26DRAFT_519945</name>
</gene>
<dbReference type="GO" id="GO:0004526">
    <property type="term" value="F:ribonuclease P activity"/>
    <property type="evidence" value="ECO:0007669"/>
    <property type="project" value="TreeGrafter"/>
</dbReference>
<feature type="region of interest" description="Disordered" evidence="1">
    <location>
        <begin position="50"/>
        <end position="98"/>
    </location>
</feature>
<dbReference type="AlphaFoldDB" id="A0A6A6ICB2"/>
<dbReference type="GO" id="GO:0034965">
    <property type="term" value="P:intronic box C/D snoRNA processing"/>
    <property type="evidence" value="ECO:0007669"/>
    <property type="project" value="TreeGrafter"/>
</dbReference>
<sequence length="259" mass="27995">MAPPTKKNPKPLFKTGVPFTETTWPRLSSVDQDNILDLLCSLLEPLGDHRRTHIYPSKGRKRKRKTKPKSEPAPNNGSTEEDAPMQEAPPPPPAIGTHILIGLNSVTRHLEALAAQSAPATMPASEKENRASGPDTRPSSTEPTQEITLKPLSIVVITHNHPPASLPHAHIPALLHLSTLSSPSSTPTRPIAVPLGYEPRLASVLHIPHVGAIGIMAGAPGARALEDYVREHVGVTECRWIEEAMDAEWKGVNIETQKG</sequence>
<dbReference type="GO" id="GO:0000172">
    <property type="term" value="C:ribonuclease MRP complex"/>
    <property type="evidence" value="ECO:0007669"/>
    <property type="project" value="TreeGrafter"/>
</dbReference>
<organism evidence="2 3">
    <name type="scientific">Trematosphaeria pertusa</name>
    <dbReference type="NCBI Taxonomy" id="390896"/>
    <lineage>
        <taxon>Eukaryota</taxon>
        <taxon>Fungi</taxon>
        <taxon>Dikarya</taxon>
        <taxon>Ascomycota</taxon>
        <taxon>Pezizomycotina</taxon>
        <taxon>Dothideomycetes</taxon>
        <taxon>Pleosporomycetidae</taxon>
        <taxon>Pleosporales</taxon>
        <taxon>Massarineae</taxon>
        <taxon>Trematosphaeriaceae</taxon>
        <taxon>Trematosphaeria</taxon>
    </lineage>
</organism>
<dbReference type="OrthoDB" id="20109at2759"/>
<dbReference type="PANTHER" id="PTHR28272:SF1">
    <property type="entry name" value="RIBONUCLEASES P_MRP PROTEIN SUBUNIT POP3"/>
    <property type="match status" value="1"/>
</dbReference>
<evidence type="ECO:0000313" key="2">
    <source>
        <dbReference type="EMBL" id="KAF2248215.1"/>
    </source>
</evidence>
<dbReference type="GO" id="GO:0000171">
    <property type="term" value="F:ribonuclease MRP activity"/>
    <property type="evidence" value="ECO:0007669"/>
    <property type="project" value="TreeGrafter"/>
</dbReference>
<dbReference type="RefSeq" id="XP_033683219.1">
    <property type="nucleotide sequence ID" value="XM_033829184.1"/>
</dbReference>
<dbReference type="PANTHER" id="PTHR28272">
    <property type="entry name" value="RIBONUCLEASES P/MRP PROTEIN SUBUNIT POP3"/>
    <property type="match status" value="1"/>
</dbReference>
<dbReference type="GO" id="GO:0006364">
    <property type="term" value="P:rRNA processing"/>
    <property type="evidence" value="ECO:0007669"/>
    <property type="project" value="InterPro"/>
</dbReference>
<dbReference type="GO" id="GO:0005829">
    <property type="term" value="C:cytosol"/>
    <property type="evidence" value="ECO:0007669"/>
    <property type="project" value="TreeGrafter"/>
</dbReference>
<evidence type="ECO:0000256" key="1">
    <source>
        <dbReference type="SAM" id="MobiDB-lite"/>
    </source>
</evidence>
<feature type="compositionally biased region" description="Polar residues" evidence="1">
    <location>
        <begin position="137"/>
        <end position="146"/>
    </location>
</feature>
<feature type="compositionally biased region" description="Basic residues" evidence="1">
    <location>
        <begin position="50"/>
        <end position="67"/>
    </location>
</feature>
<dbReference type="GO" id="GO:0008033">
    <property type="term" value="P:tRNA processing"/>
    <property type="evidence" value="ECO:0007669"/>
    <property type="project" value="InterPro"/>
</dbReference>
<name>A0A6A6ICB2_9PLEO</name>
<dbReference type="GO" id="GO:0005655">
    <property type="term" value="C:nucleolar ribonuclease P complex"/>
    <property type="evidence" value="ECO:0007669"/>
    <property type="project" value="TreeGrafter"/>
</dbReference>